<dbReference type="OrthoDB" id="215495at2"/>
<dbReference type="RefSeq" id="WP_119811165.1">
    <property type="nucleotide sequence ID" value="NZ_QYUP01000116.1"/>
</dbReference>
<evidence type="ECO:0000313" key="2">
    <source>
        <dbReference type="EMBL" id="RJG15530.1"/>
    </source>
</evidence>
<dbReference type="SUPFAM" id="SSF52833">
    <property type="entry name" value="Thioredoxin-like"/>
    <property type="match status" value="1"/>
</dbReference>
<dbReference type="InterPro" id="IPR036249">
    <property type="entry name" value="Thioredoxin-like_sf"/>
</dbReference>
<sequence length="107" mass="11559">MGKAYETTQPERSAIDAMPGIVALEFGTGWCGYCRAAEPHIASALSSNPAIQHIKVEDGPGRPLGRSFRVKLWPTVVVLKDGKEMARVVRPGDTNEVRQALAEAAKE</sequence>
<protein>
    <submittedName>
        <fullName evidence="2">Thioredoxin</fullName>
    </submittedName>
</protein>
<reference evidence="2 3" key="1">
    <citation type="submission" date="2018-09" db="EMBL/GenBank/DDBJ databases">
        <authorList>
            <person name="Zhu H."/>
        </authorList>
    </citation>
    <scope>NUCLEOTIDE SEQUENCE [LARGE SCALE GENOMIC DNA]</scope>
    <source>
        <strain evidence="2 3">K1S02-61</strain>
    </source>
</reference>
<feature type="domain" description="Thioredoxin" evidence="1">
    <location>
        <begin position="19"/>
        <end position="101"/>
    </location>
</feature>
<dbReference type="Proteomes" id="UP000284006">
    <property type="component" value="Unassembled WGS sequence"/>
</dbReference>
<keyword evidence="3" id="KW-1185">Reference proteome</keyword>
<dbReference type="EMBL" id="QYUP01000116">
    <property type="protein sequence ID" value="RJG15530.1"/>
    <property type="molecule type" value="Genomic_DNA"/>
</dbReference>
<dbReference type="Pfam" id="PF00085">
    <property type="entry name" value="Thioredoxin"/>
    <property type="match status" value="1"/>
</dbReference>
<proteinExistence type="predicted"/>
<dbReference type="Gene3D" id="3.40.30.10">
    <property type="entry name" value="Glutaredoxin"/>
    <property type="match status" value="1"/>
</dbReference>
<dbReference type="CDD" id="cd02947">
    <property type="entry name" value="TRX_family"/>
    <property type="match status" value="1"/>
</dbReference>
<organism evidence="2 3">
    <name type="scientific">Massilia cavernae</name>
    <dbReference type="NCBI Taxonomy" id="2320864"/>
    <lineage>
        <taxon>Bacteria</taxon>
        <taxon>Pseudomonadati</taxon>
        <taxon>Pseudomonadota</taxon>
        <taxon>Betaproteobacteria</taxon>
        <taxon>Burkholderiales</taxon>
        <taxon>Oxalobacteraceae</taxon>
        <taxon>Telluria group</taxon>
        <taxon>Massilia</taxon>
    </lineage>
</organism>
<accession>A0A418XSG8</accession>
<name>A0A418XSG8_9BURK</name>
<comment type="caution">
    <text evidence="2">The sequence shown here is derived from an EMBL/GenBank/DDBJ whole genome shotgun (WGS) entry which is preliminary data.</text>
</comment>
<evidence type="ECO:0000259" key="1">
    <source>
        <dbReference type="Pfam" id="PF00085"/>
    </source>
</evidence>
<dbReference type="InterPro" id="IPR013766">
    <property type="entry name" value="Thioredoxin_domain"/>
</dbReference>
<dbReference type="AlphaFoldDB" id="A0A418XSG8"/>
<gene>
    <name evidence="2" type="ORF">D3872_13015</name>
</gene>
<evidence type="ECO:0000313" key="3">
    <source>
        <dbReference type="Proteomes" id="UP000284006"/>
    </source>
</evidence>